<evidence type="ECO:0000313" key="2">
    <source>
        <dbReference type="Proteomes" id="UP001162480"/>
    </source>
</evidence>
<reference evidence="1" key="1">
    <citation type="submission" date="2023-08" db="EMBL/GenBank/DDBJ databases">
        <authorList>
            <person name="Alioto T."/>
            <person name="Alioto T."/>
            <person name="Gomez Garrido J."/>
        </authorList>
    </citation>
    <scope>NUCLEOTIDE SEQUENCE</scope>
</reference>
<gene>
    <name evidence="1" type="ORF">OCTVUL_1B000919</name>
</gene>
<proteinExistence type="predicted"/>
<dbReference type="Proteomes" id="UP001162480">
    <property type="component" value="Chromosome 1"/>
</dbReference>
<sequence>MQNKSNTTERRSRSSHTVRAAEQIYNTRARLRASQAQLQVEEDELQNISIADSEIDEMITDYNLIAVQDNFDESRIPVSHRSHSCGSFGDYVCPHCKACSTNFPKL</sequence>
<name>A0AA36AI59_OCTVU</name>
<dbReference type="AlphaFoldDB" id="A0AA36AI59"/>
<keyword evidence="2" id="KW-1185">Reference proteome</keyword>
<dbReference type="EMBL" id="OX597814">
    <property type="protein sequence ID" value="CAI9716610.1"/>
    <property type="molecule type" value="Genomic_DNA"/>
</dbReference>
<protein>
    <submittedName>
        <fullName evidence="1">Uncharacterized protein</fullName>
    </submittedName>
</protein>
<evidence type="ECO:0000313" key="1">
    <source>
        <dbReference type="EMBL" id="CAI9716610.1"/>
    </source>
</evidence>
<accession>A0AA36AI59</accession>
<organism evidence="1 2">
    <name type="scientific">Octopus vulgaris</name>
    <name type="common">Common octopus</name>
    <dbReference type="NCBI Taxonomy" id="6645"/>
    <lineage>
        <taxon>Eukaryota</taxon>
        <taxon>Metazoa</taxon>
        <taxon>Spiralia</taxon>
        <taxon>Lophotrochozoa</taxon>
        <taxon>Mollusca</taxon>
        <taxon>Cephalopoda</taxon>
        <taxon>Coleoidea</taxon>
        <taxon>Octopodiformes</taxon>
        <taxon>Octopoda</taxon>
        <taxon>Incirrata</taxon>
        <taxon>Octopodidae</taxon>
        <taxon>Octopus</taxon>
    </lineage>
</organism>